<dbReference type="InterPro" id="IPR013766">
    <property type="entry name" value="Thioredoxin_domain"/>
</dbReference>
<dbReference type="RefSeq" id="WP_370564586.1">
    <property type="nucleotide sequence ID" value="NZ_JBFWIB010000009.1"/>
</dbReference>
<gene>
    <name evidence="2" type="ORF">AB6713_19370</name>
</gene>
<dbReference type="Pfam" id="PF00578">
    <property type="entry name" value="AhpC-TSA"/>
    <property type="match status" value="1"/>
</dbReference>
<dbReference type="EMBL" id="JBFWIC010000048">
    <property type="protein sequence ID" value="MEZ0476749.1"/>
    <property type="molecule type" value="Genomic_DNA"/>
</dbReference>
<comment type="caution">
    <text evidence="2">The sequence shown here is derived from an EMBL/GenBank/DDBJ whole genome shotgun (WGS) entry which is preliminary data.</text>
</comment>
<proteinExistence type="predicted"/>
<evidence type="ECO:0000313" key="2">
    <source>
        <dbReference type="EMBL" id="MEZ0476749.1"/>
    </source>
</evidence>
<reference evidence="2 3" key="1">
    <citation type="submission" date="2024-07" db="EMBL/GenBank/DDBJ databases">
        <title>Luteimonas salilacus sp. nov., isolated from the shore soil of Salt Lake in Tibet of China.</title>
        <authorList>
            <person name="Zhang X."/>
            <person name="Li A."/>
        </authorList>
    </citation>
    <scope>NUCLEOTIDE SEQUENCE [LARGE SCALE GENOMIC DNA]</scope>
    <source>
        <strain evidence="2 3">B3-2-R+30</strain>
    </source>
</reference>
<evidence type="ECO:0000313" key="3">
    <source>
        <dbReference type="Proteomes" id="UP001566331"/>
    </source>
</evidence>
<keyword evidence="2" id="KW-0575">Peroxidase</keyword>
<dbReference type="GO" id="GO:0140824">
    <property type="term" value="F:thioredoxin-dependent peroxiredoxin activity"/>
    <property type="evidence" value="ECO:0007669"/>
    <property type="project" value="UniProtKB-EC"/>
</dbReference>
<dbReference type="SUPFAM" id="SSF52833">
    <property type="entry name" value="Thioredoxin-like"/>
    <property type="match status" value="1"/>
</dbReference>
<keyword evidence="2" id="KW-0560">Oxidoreductase</keyword>
<dbReference type="InterPro" id="IPR036249">
    <property type="entry name" value="Thioredoxin-like_sf"/>
</dbReference>
<keyword evidence="3" id="KW-1185">Reference proteome</keyword>
<dbReference type="Gene3D" id="3.40.30.10">
    <property type="entry name" value="Glutaredoxin"/>
    <property type="match status" value="1"/>
</dbReference>
<dbReference type="EC" id="1.11.1.24" evidence="2"/>
<dbReference type="InterPro" id="IPR000866">
    <property type="entry name" value="AhpC/TSA"/>
</dbReference>
<name>A0ABV4HZG1_9GAMM</name>
<organism evidence="2 3">
    <name type="scientific">Luteimonas salinilitoris</name>
    <dbReference type="NCBI Taxonomy" id="3237697"/>
    <lineage>
        <taxon>Bacteria</taxon>
        <taxon>Pseudomonadati</taxon>
        <taxon>Pseudomonadota</taxon>
        <taxon>Gammaproteobacteria</taxon>
        <taxon>Lysobacterales</taxon>
        <taxon>Lysobacteraceae</taxon>
        <taxon>Luteimonas</taxon>
    </lineage>
</organism>
<feature type="domain" description="Thioredoxin" evidence="1">
    <location>
        <begin position="32"/>
        <end position="169"/>
    </location>
</feature>
<sequence>MFIAAATCIWLAAGNRNLKGQLAEVRHDLQYAKVGDWLPVTELATLQDSERRIRLAAPAKNFQILYFYSPTCKYCEASSPHVQRLYRQAQNNPRTEMVAVSVADVSTTREHLVKSESEVPTVVLPGERERWVYKLARVPALFVVDDAGRVEFAHYGLISDRDVPSYPTR</sequence>
<dbReference type="Proteomes" id="UP001566331">
    <property type="component" value="Unassembled WGS sequence"/>
</dbReference>
<dbReference type="PROSITE" id="PS51352">
    <property type="entry name" value="THIOREDOXIN_2"/>
    <property type="match status" value="1"/>
</dbReference>
<accession>A0ABV4HZG1</accession>
<evidence type="ECO:0000259" key="1">
    <source>
        <dbReference type="PROSITE" id="PS51352"/>
    </source>
</evidence>
<protein>
    <submittedName>
        <fullName evidence="2">Peroxiredoxin family protein</fullName>
        <ecNumber evidence="2">1.11.1.24</ecNumber>
    </submittedName>
</protein>